<dbReference type="InterPro" id="IPR002657">
    <property type="entry name" value="BilAc:Na_symport/Acr3"/>
</dbReference>
<feature type="transmembrane region" description="Helical" evidence="5">
    <location>
        <begin position="69"/>
        <end position="88"/>
    </location>
</feature>
<evidence type="ECO:0000256" key="2">
    <source>
        <dbReference type="ARBA" id="ARBA00022692"/>
    </source>
</evidence>
<comment type="subcellular location">
    <subcellularLocation>
        <location evidence="1">Membrane</location>
        <topology evidence="1">Multi-pass membrane protein</topology>
    </subcellularLocation>
</comment>
<comment type="caution">
    <text evidence="6">The sequence shown here is derived from an EMBL/GenBank/DDBJ whole genome shotgun (WGS) entry which is preliminary data.</text>
</comment>
<gene>
    <name evidence="6" type="ORF">NCAST_31_00210</name>
</gene>
<evidence type="ECO:0000256" key="1">
    <source>
        <dbReference type="ARBA" id="ARBA00004141"/>
    </source>
</evidence>
<feature type="transmembrane region" description="Helical" evidence="5">
    <location>
        <begin position="132"/>
        <end position="152"/>
    </location>
</feature>
<proteinExistence type="predicted"/>
<dbReference type="Gene3D" id="1.20.1530.20">
    <property type="match status" value="1"/>
</dbReference>
<protein>
    <submittedName>
        <fullName evidence="6">Uncharacterized protein</fullName>
    </submittedName>
</protein>
<keyword evidence="3 5" id="KW-1133">Transmembrane helix</keyword>
<evidence type="ECO:0000256" key="5">
    <source>
        <dbReference type="SAM" id="Phobius"/>
    </source>
</evidence>
<evidence type="ECO:0000256" key="3">
    <source>
        <dbReference type="ARBA" id="ARBA00022989"/>
    </source>
</evidence>
<accession>U5EFY8</accession>
<reference evidence="6 7" key="1">
    <citation type="journal article" date="2014" name="BMC Genomics">
        <title>Genome based analysis of type-I polyketide synthase and nonribosomal peptide synthetase gene clusters in seven strains of five representative Nocardia species.</title>
        <authorList>
            <person name="Komaki H."/>
            <person name="Ichikawa N."/>
            <person name="Hosoyama A."/>
            <person name="Takahashi-Nakaguchi A."/>
            <person name="Matsuzawa T."/>
            <person name="Suzuki K."/>
            <person name="Fujita N."/>
            <person name="Gonoi T."/>
        </authorList>
    </citation>
    <scope>NUCLEOTIDE SEQUENCE [LARGE SCALE GENOMIC DNA]</scope>
    <source>
        <strain evidence="6 7">NBRC 15531</strain>
    </source>
</reference>
<dbReference type="PANTHER" id="PTHR10361:SF24">
    <property type="entry name" value="P3 PROTEIN"/>
    <property type="match status" value="1"/>
</dbReference>
<dbReference type="STRING" id="1824.SAMN05444423_101668"/>
<evidence type="ECO:0000256" key="4">
    <source>
        <dbReference type="ARBA" id="ARBA00023136"/>
    </source>
</evidence>
<dbReference type="GO" id="GO:0016020">
    <property type="term" value="C:membrane"/>
    <property type="evidence" value="ECO:0007669"/>
    <property type="project" value="UniProtKB-SubCell"/>
</dbReference>
<keyword evidence="7" id="KW-1185">Reference proteome</keyword>
<dbReference type="InterPro" id="IPR038770">
    <property type="entry name" value="Na+/solute_symporter_sf"/>
</dbReference>
<dbReference type="EMBL" id="BAFO02000031">
    <property type="protein sequence ID" value="GAD85328.1"/>
    <property type="molecule type" value="Genomic_DNA"/>
</dbReference>
<organism evidence="6 7">
    <name type="scientific">Nocardia asteroides NBRC 15531</name>
    <dbReference type="NCBI Taxonomy" id="1110697"/>
    <lineage>
        <taxon>Bacteria</taxon>
        <taxon>Bacillati</taxon>
        <taxon>Actinomycetota</taxon>
        <taxon>Actinomycetes</taxon>
        <taxon>Mycobacteriales</taxon>
        <taxon>Nocardiaceae</taxon>
        <taxon>Nocardia</taxon>
    </lineage>
</organism>
<dbReference type="Pfam" id="PF01758">
    <property type="entry name" value="SBF"/>
    <property type="match status" value="1"/>
</dbReference>
<dbReference type="Proteomes" id="UP000017048">
    <property type="component" value="Unassembled WGS sequence"/>
</dbReference>
<dbReference type="InterPro" id="IPR004710">
    <property type="entry name" value="Bilac:Na_transpt"/>
</dbReference>
<feature type="transmembrane region" description="Helical" evidence="5">
    <location>
        <begin position="231"/>
        <end position="253"/>
    </location>
</feature>
<feature type="transmembrane region" description="Helical" evidence="5">
    <location>
        <begin position="173"/>
        <end position="189"/>
    </location>
</feature>
<evidence type="ECO:0000313" key="7">
    <source>
        <dbReference type="Proteomes" id="UP000017048"/>
    </source>
</evidence>
<feature type="transmembrane region" description="Helical" evidence="5">
    <location>
        <begin position="40"/>
        <end position="63"/>
    </location>
</feature>
<feature type="transmembrane region" description="Helical" evidence="5">
    <location>
        <begin position="201"/>
        <end position="219"/>
    </location>
</feature>
<feature type="transmembrane region" description="Helical" evidence="5">
    <location>
        <begin position="259"/>
        <end position="281"/>
    </location>
</feature>
<keyword evidence="4 5" id="KW-0472">Membrane</keyword>
<feature type="transmembrane region" description="Helical" evidence="5">
    <location>
        <begin position="100"/>
        <end position="126"/>
    </location>
</feature>
<evidence type="ECO:0000313" key="6">
    <source>
        <dbReference type="EMBL" id="GAD85328.1"/>
    </source>
</evidence>
<keyword evidence="2 5" id="KW-0812">Transmembrane</keyword>
<sequence length="301" mass="31297">MMGSSNFAVVLPLALVLVMFGLGLTLTPRDFQRVIRHPKAAAIALVCQLVLLPAVCLLLVVLFGLTGVLAVGMMLLVASPGGTSANLFSHLAGGDVALNIVLTAINSVIAAFTMPIVIALSVTAFLDDDASVGLQTAKLVQVTVVVLVPVAVGMWTRHRFPGFAERMGKPVKIGSMAVLVMAVAVAVGSEFDTLRANFGRLGLITLLLSVLSLAIGYFVPRWFGIDIRQAIASAMEIGIHNATLAIAVAVSALGSEAMAVPAATYGIVMGIPAAIAAYLLARRAKPTTEPTDTRTRTELLG</sequence>
<dbReference type="eggNOG" id="COG0385">
    <property type="taxonomic scope" value="Bacteria"/>
</dbReference>
<feature type="transmembrane region" description="Helical" evidence="5">
    <location>
        <begin position="6"/>
        <end position="28"/>
    </location>
</feature>
<name>U5EFY8_NOCAS</name>
<dbReference type="PANTHER" id="PTHR10361">
    <property type="entry name" value="SODIUM-BILE ACID COTRANSPORTER"/>
    <property type="match status" value="1"/>
</dbReference>
<dbReference type="AlphaFoldDB" id="U5EFY8"/>